<dbReference type="InterPro" id="IPR046228">
    <property type="entry name" value="DUF6261"/>
</dbReference>
<name>A0A1Q8EAX5_9STRE</name>
<evidence type="ECO:0000313" key="2">
    <source>
        <dbReference type="Proteomes" id="UP000186890"/>
    </source>
</evidence>
<organism evidence="1 2">
    <name type="scientific">Streptococcus cuniculi</name>
    <dbReference type="NCBI Taxonomy" id="1432788"/>
    <lineage>
        <taxon>Bacteria</taxon>
        <taxon>Bacillati</taxon>
        <taxon>Bacillota</taxon>
        <taxon>Bacilli</taxon>
        <taxon>Lactobacillales</taxon>
        <taxon>Streptococcaceae</taxon>
        <taxon>Streptococcus</taxon>
    </lineage>
</organism>
<gene>
    <name evidence="1" type="ORF">BU202_01295</name>
</gene>
<dbReference type="OrthoDB" id="2222049at2"/>
<accession>A0A1Q8EAX5</accession>
<dbReference type="Proteomes" id="UP000186890">
    <property type="component" value="Unassembled WGS sequence"/>
</dbReference>
<evidence type="ECO:0000313" key="1">
    <source>
        <dbReference type="EMBL" id="OLF48947.1"/>
    </source>
</evidence>
<sequence length="250" mass="28350">MIYTYGIKHLAVRGLDSASFLQLMTESRDAISRFIKEHKVEAVYSKKLEEFSTALDAFQEVFLTNSSSKTIQSLEGADRARDAAVLTLSNLVRAFSRVTEPATKAAYDTLSTIFKEHKVSVTDSYEKESAKINQLLGALAHDDCQQALASLYLTTYLDQLVAAQATFDHIYKLRLEEQKGQVPSQAKILRAQLFELYNFFVDFTAVMTSAYPDRRELNNLLKQLNVIRQRYKKCKSLKVDEEEKVPALDA</sequence>
<dbReference type="EMBL" id="MSJM01000001">
    <property type="protein sequence ID" value="OLF48947.1"/>
    <property type="molecule type" value="Genomic_DNA"/>
</dbReference>
<proteinExistence type="predicted"/>
<protein>
    <submittedName>
        <fullName evidence="1">Uncharacterized protein</fullName>
    </submittedName>
</protein>
<keyword evidence="2" id="KW-1185">Reference proteome</keyword>
<comment type="caution">
    <text evidence="1">The sequence shown here is derived from an EMBL/GenBank/DDBJ whole genome shotgun (WGS) entry which is preliminary data.</text>
</comment>
<reference evidence="2" key="1">
    <citation type="submission" date="2016-12" db="EMBL/GenBank/DDBJ databases">
        <authorList>
            <person name="Gulvik C.A."/>
        </authorList>
    </citation>
    <scope>NUCLEOTIDE SEQUENCE [LARGE SCALE GENOMIC DNA]</scope>
    <source>
        <strain evidence="2">NED12-00049-6B</strain>
    </source>
</reference>
<dbReference type="RefSeq" id="WP_075103990.1">
    <property type="nucleotide sequence ID" value="NZ_MSJM01000001.1"/>
</dbReference>
<dbReference type="Pfam" id="PF19775">
    <property type="entry name" value="DUF6261"/>
    <property type="match status" value="1"/>
</dbReference>
<dbReference type="AlphaFoldDB" id="A0A1Q8EAX5"/>